<dbReference type="Proteomes" id="UP001215598">
    <property type="component" value="Unassembled WGS sequence"/>
</dbReference>
<protein>
    <recommendedName>
        <fullName evidence="3">F-box domain-containing protein</fullName>
    </recommendedName>
</protein>
<feature type="non-terminal residue" evidence="1">
    <location>
        <position position="1"/>
    </location>
</feature>
<keyword evidence="2" id="KW-1185">Reference proteome</keyword>
<reference evidence="1" key="1">
    <citation type="submission" date="2023-03" db="EMBL/GenBank/DDBJ databases">
        <title>Massive genome expansion in bonnet fungi (Mycena s.s.) driven by repeated elements and novel gene families across ecological guilds.</title>
        <authorList>
            <consortium name="Lawrence Berkeley National Laboratory"/>
            <person name="Harder C.B."/>
            <person name="Miyauchi S."/>
            <person name="Viragh M."/>
            <person name="Kuo A."/>
            <person name="Thoen E."/>
            <person name="Andreopoulos B."/>
            <person name="Lu D."/>
            <person name="Skrede I."/>
            <person name="Drula E."/>
            <person name="Henrissat B."/>
            <person name="Morin E."/>
            <person name="Kohler A."/>
            <person name="Barry K."/>
            <person name="LaButti K."/>
            <person name="Morin E."/>
            <person name="Salamov A."/>
            <person name="Lipzen A."/>
            <person name="Mereny Z."/>
            <person name="Hegedus B."/>
            <person name="Baldrian P."/>
            <person name="Stursova M."/>
            <person name="Weitz H."/>
            <person name="Taylor A."/>
            <person name="Grigoriev I.V."/>
            <person name="Nagy L.G."/>
            <person name="Martin F."/>
            <person name="Kauserud H."/>
        </authorList>
    </citation>
    <scope>NUCLEOTIDE SEQUENCE</scope>
    <source>
        <strain evidence="1">CBHHK182m</strain>
    </source>
</reference>
<organism evidence="1 2">
    <name type="scientific">Mycena metata</name>
    <dbReference type="NCBI Taxonomy" id="1033252"/>
    <lineage>
        <taxon>Eukaryota</taxon>
        <taxon>Fungi</taxon>
        <taxon>Dikarya</taxon>
        <taxon>Basidiomycota</taxon>
        <taxon>Agaricomycotina</taxon>
        <taxon>Agaricomycetes</taxon>
        <taxon>Agaricomycetidae</taxon>
        <taxon>Agaricales</taxon>
        <taxon>Marasmiineae</taxon>
        <taxon>Mycenaceae</taxon>
        <taxon>Mycena</taxon>
    </lineage>
</organism>
<dbReference type="AlphaFoldDB" id="A0AAD7NHK5"/>
<evidence type="ECO:0008006" key="3">
    <source>
        <dbReference type="Google" id="ProtNLM"/>
    </source>
</evidence>
<dbReference type="InterPro" id="IPR032675">
    <property type="entry name" value="LRR_dom_sf"/>
</dbReference>
<evidence type="ECO:0000313" key="1">
    <source>
        <dbReference type="EMBL" id="KAJ7762535.1"/>
    </source>
</evidence>
<comment type="caution">
    <text evidence="1">The sequence shown here is derived from an EMBL/GenBank/DDBJ whole genome shotgun (WGS) entry which is preliminary data.</text>
</comment>
<dbReference type="Gene3D" id="3.80.10.10">
    <property type="entry name" value="Ribonuclease Inhibitor"/>
    <property type="match status" value="1"/>
</dbReference>
<sequence>MSSPFASKLDTNYCPTDDELVGIRDLLVEPLTRLKHLEARIADLQKTIDELTEERVAVSTYVDAHRALISPVRRLPLDILQEIFMACLPTDRNCAMSMAEAPVLLGRICSSWRTLSLSTPRLWCSLHIVEPMSGSVDVLGQRINSAIFKKKLAQRLETTAKWLSRSTQLPLSISFVGLPDINRTPAPASARRTRLFLQALIPFAHRWQSIKLWASWDALDSLSHLTDTDVPLLTKLDITQQRGSARGEWPLPALLRASRLSGFAFAGQMELYALPVRWENMTALSLTEHGTITCRRALEILPKCARLQFCRLQVADEGPAAALDPDAPHLELRFLHSLSVGCRGVSTTKLARLLARLIVPALRHLELHSDGRFRWDVAEDTDPNDTTVADLLVFIGTAPAFESLCLHMSILSKKPLVDLVRGLPLSTTKLHFADHIWRRPMFGGGGGFEVGGDLDDDVIVALTPAASGNPVAGCPALRELHITNSPRPSDRVLSRFITARMTGPQASALRRVDIQFARQMQVDITPDIQSFLADGRLEVFITYPPNRAAPNFSPWRGLPEESGSKVAPMFSIF</sequence>
<name>A0AAD7NHK5_9AGAR</name>
<gene>
    <name evidence="1" type="ORF">B0H16DRAFT_1529133</name>
</gene>
<dbReference type="EMBL" id="JARKIB010000032">
    <property type="protein sequence ID" value="KAJ7762535.1"/>
    <property type="molecule type" value="Genomic_DNA"/>
</dbReference>
<evidence type="ECO:0000313" key="2">
    <source>
        <dbReference type="Proteomes" id="UP001215598"/>
    </source>
</evidence>
<proteinExistence type="predicted"/>
<accession>A0AAD7NHK5</accession>